<feature type="compositionally biased region" description="Polar residues" evidence="14">
    <location>
        <begin position="1"/>
        <end position="12"/>
    </location>
</feature>
<dbReference type="RefSeq" id="WP_114347964.1">
    <property type="nucleotide sequence ID" value="NZ_QPJL01000002.1"/>
</dbReference>
<keyword evidence="12 13" id="KW-0472">Membrane</keyword>
<feature type="domain" description="K+ potassium transporter C-terminal" evidence="16">
    <location>
        <begin position="496"/>
        <end position="644"/>
    </location>
</feature>
<evidence type="ECO:0000259" key="15">
    <source>
        <dbReference type="Pfam" id="PF02705"/>
    </source>
</evidence>
<evidence type="ECO:0000256" key="6">
    <source>
        <dbReference type="ARBA" id="ARBA00022538"/>
    </source>
</evidence>
<dbReference type="AlphaFoldDB" id="A0A368Z6Z2"/>
<feature type="transmembrane region" description="Helical" evidence="13">
    <location>
        <begin position="444"/>
        <end position="462"/>
    </location>
</feature>
<comment type="subcellular location">
    <subcellularLocation>
        <location evidence="13">Cell membrane</location>
        <topology evidence="13">Multi-pass membrane protein</topology>
    </subcellularLocation>
    <subcellularLocation>
        <location evidence="1">Membrane</location>
        <topology evidence="1">Multi-pass membrane protein</topology>
    </subcellularLocation>
</comment>
<dbReference type="PANTHER" id="PTHR30540:SF79">
    <property type="entry name" value="LOW AFFINITY POTASSIUM TRANSPORT SYSTEM PROTEIN KUP"/>
    <property type="match status" value="1"/>
</dbReference>
<evidence type="ECO:0000256" key="7">
    <source>
        <dbReference type="ARBA" id="ARBA00022692"/>
    </source>
</evidence>
<proteinExistence type="inferred from homology"/>
<feature type="transmembrane region" description="Helical" evidence="13">
    <location>
        <begin position="358"/>
        <end position="379"/>
    </location>
</feature>
<dbReference type="Pfam" id="PF22776">
    <property type="entry name" value="K_trans_C"/>
    <property type="match status" value="1"/>
</dbReference>
<evidence type="ECO:0000256" key="5">
    <source>
        <dbReference type="ARBA" id="ARBA00022519"/>
    </source>
</evidence>
<organism evidence="17 18">
    <name type="scientific">Paracoccus lutimaris</name>
    <dbReference type="NCBI Taxonomy" id="1490030"/>
    <lineage>
        <taxon>Bacteria</taxon>
        <taxon>Pseudomonadati</taxon>
        <taxon>Pseudomonadota</taxon>
        <taxon>Alphaproteobacteria</taxon>
        <taxon>Rhodobacterales</taxon>
        <taxon>Paracoccaceae</taxon>
        <taxon>Paracoccus</taxon>
    </lineage>
</organism>
<feature type="domain" description="K+ potassium transporter integral membrane" evidence="15">
    <location>
        <begin position="33"/>
        <end position="484"/>
    </location>
</feature>
<keyword evidence="3 13" id="KW-0813">Transport</keyword>
<dbReference type="HAMAP" id="MF_01522">
    <property type="entry name" value="Kup"/>
    <property type="match status" value="1"/>
</dbReference>
<feature type="transmembrane region" description="Helical" evidence="13">
    <location>
        <begin position="71"/>
        <end position="92"/>
    </location>
</feature>
<gene>
    <name evidence="13" type="primary">kup</name>
    <name evidence="17" type="ORF">DFP89_102165</name>
</gene>
<keyword evidence="4 13" id="KW-1003">Cell membrane</keyword>
<dbReference type="InterPro" id="IPR053952">
    <property type="entry name" value="K_trans_C"/>
</dbReference>
<evidence type="ECO:0000256" key="12">
    <source>
        <dbReference type="ARBA" id="ARBA00023136"/>
    </source>
</evidence>
<feature type="transmembrane region" description="Helical" evidence="13">
    <location>
        <begin position="160"/>
        <end position="178"/>
    </location>
</feature>
<feature type="transmembrane region" description="Helical" evidence="13">
    <location>
        <begin position="29"/>
        <end position="51"/>
    </location>
</feature>
<feature type="transmembrane region" description="Helical" evidence="13">
    <location>
        <begin position="385"/>
        <end position="407"/>
    </location>
</feature>
<feature type="transmembrane region" description="Helical" evidence="13">
    <location>
        <begin position="230"/>
        <end position="254"/>
    </location>
</feature>
<keyword evidence="6 13" id="KW-0633">Potassium transport</keyword>
<evidence type="ECO:0000256" key="13">
    <source>
        <dbReference type="HAMAP-Rule" id="MF_01522"/>
    </source>
</evidence>
<dbReference type="GO" id="GO:0005886">
    <property type="term" value="C:plasma membrane"/>
    <property type="evidence" value="ECO:0007669"/>
    <property type="project" value="UniProtKB-SubCell"/>
</dbReference>
<feature type="transmembrane region" description="Helical" evidence="13">
    <location>
        <begin position="414"/>
        <end position="438"/>
    </location>
</feature>
<dbReference type="OrthoDB" id="9805577at2"/>
<dbReference type="InterPro" id="IPR053951">
    <property type="entry name" value="K_trans_N"/>
</dbReference>
<dbReference type="Pfam" id="PF02705">
    <property type="entry name" value="K_trans"/>
    <property type="match status" value="1"/>
</dbReference>
<evidence type="ECO:0000313" key="17">
    <source>
        <dbReference type="EMBL" id="RCW88235.1"/>
    </source>
</evidence>
<feature type="transmembrane region" description="Helical" evidence="13">
    <location>
        <begin position="121"/>
        <end position="140"/>
    </location>
</feature>
<evidence type="ECO:0000256" key="14">
    <source>
        <dbReference type="SAM" id="MobiDB-lite"/>
    </source>
</evidence>
<evidence type="ECO:0000259" key="16">
    <source>
        <dbReference type="Pfam" id="PF22776"/>
    </source>
</evidence>
<keyword evidence="18" id="KW-1185">Reference proteome</keyword>
<reference evidence="17 18" key="1">
    <citation type="submission" date="2018-07" db="EMBL/GenBank/DDBJ databases">
        <title>Genomic Encyclopedia of Type Strains, Phase III (KMG-III): the genomes of soil and plant-associated and newly described type strains.</title>
        <authorList>
            <person name="Whitman W."/>
        </authorList>
    </citation>
    <scope>NUCLEOTIDE SEQUENCE [LARGE SCALE GENOMIC DNA]</scope>
    <source>
        <strain evidence="17 18">CECT 8525</strain>
    </source>
</reference>
<accession>A0A368Z6Z2</accession>
<feature type="region of interest" description="Disordered" evidence="14">
    <location>
        <begin position="1"/>
        <end position="24"/>
    </location>
</feature>
<keyword evidence="9 13" id="KW-0630">Potassium</keyword>
<keyword evidence="5" id="KW-0997">Cell inner membrane</keyword>
<comment type="catalytic activity">
    <reaction evidence="13">
        <text>K(+)(in) + H(+)(in) = K(+)(out) + H(+)(out)</text>
        <dbReference type="Rhea" id="RHEA:28490"/>
        <dbReference type="ChEBI" id="CHEBI:15378"/>
        <dbReference type="ChEBI" id="CHEBI:29103"/>
    </reaction>
</comment>
<keyword evidence="8 13" id="KW-0769">Symport</keyword>
<evidence type="ECO:0000256" key="4">
    <source>
        <dbReference type="ARBA" id="ARBA00022475"/>
    </source>
</evidence>
<dbReference type="EMBL" id="QPJL01000002">
    <property type="protein sequence ID" value="RCW88235.1"/>
    <property type="molecule type" value="Genomic_DNA"/>
</dbReference>
<keyword evidence="7 13" id="KW-0812">Transmembrane</keyword>
<evidence type="ECO:0000256" key="3">
    <source>
        <dbReference type="ARBA" id="ARBA00022448"/>
    </source>
</evidence>
<evidence type="ECO:0000256" key="11">
    <source>
        <dbReference type="ARBA" id="ARBA00023065"/>
    </source>
</evidence>
<feature type="transmembrane region" description="Helical" evidence="13">
    <location>
        <begin position="190"/>
        <end position="210"/>
    </location>
</feature>
<comment type="similarity">
    <text evidence="2 13">Belongs to the HAK/KUP transporter (TC 2.A.72) family.</text>
</comment>
<dbReference type="GO" id="GO:0015079">
    <property type="term" value="F:potassium ion transmembrane transporter activity"/>
    <property type="evidence" value="ECO:0007669"/>
    <property type="project" value="UniProtKB-UniRule"/>
</dbReference>
<evidence type="ECO:0000256" key="10">
    <source>
        <dbReference type="ARBA" id="ARBA00022989"/>
    </source>
</evidence>
<sequence>MASLDTQVSDPQAATDPQHEPQPHQRAGLLSLSLAAIGVVYGDIGTSPLYAFREAMHAAGASHGGVQREDVLGVLSLIVWALVLIVTVKYVLILLRADNEGEGGTLSLLALAQRAMGRPDFGVLVLGMIGAALFYGDAAITPAISVLSALEGLKLVTTGVEPYIVPMAIVIIFLLFLVQNRGTEAVARFFGPITLVWFLVMAAGGIHWMVQAPEVLASLNPVHALNFVLHNGSLGVIVLGSVFLAVTGAEALYADMGHFGRKPIQVAWLFVAFPSLLLTYFGQGALVLKNPAAMENPFYLLFPAWATLPVVLLATMATIIASQAVITGAYSLTQQAVQLRMLPRMKIRHTSDEHQGQIYMPGVNRWLMIAVLVLVVLFGSSSKLASAYGISVTGTMVVTALLAMVVAHKHWKMPMWLAVGMMLPFLAMDLTFLGANLVKIEDGGWVPLCIAGAVFMTMASWMRGTAIVTIKDREAELPLDTLLAQIAKSESIATVPGTAVFLTSNPDLTPVAMLHSLKHFKSLHEQNVILTIRTAEVPRIPEADRVKIEDINDRFRRVEMTYGYAEEPDVPRGLLQCRRQGWKFDIMATSFILSRRRIRISTRSRMPGWQGKLYIALSRNAAGASDYFRIPAGRVVEIGAQTNI</sequence>
<dbReference type="GO" id="GO:0015293">
    <property type="term" value="F:symporter activity"/>
    <property type="evidence" value="ECO:0007669"/>
    <property type="project" value="UniProtKB-UniRule"/>
</dbReference>
<dbReference type="InterPro" id="IPR023051">
    <property type="entry name" value="Kup"/>
</dbReference>
<dbReference type="Proteomes" id="UP000253345">
    <property type="component" value="Unassembled WGS sequence"/>
</dbReference>
<evidence type="ECO:0000256" key="2">
    <source>
        <dbReference type="ARBA" id="ARBA00007019"/>
    </source>
</evidence>
<keyword evidence="10 13" id="KW-1133">Transmembrane helix</keyword>
<evidence type="ECO:0000256" key="8">
    <source>
        <dbReference type="ARBA" id="ARBA00022847"/>
    </source>
</evidence>
<feature type="transmembrane region" description="Helical" evidence="13">
    <location>
        <begin position="266"/>
        <end position="288"/>
    </location>
</feature>
<protein>
    <recommendedName>
        <fullName evidence="13">Probable potassium transport system protein Kup</fullName>
    </recommendedName>
</protein>
<name>A0A368Z6Z2_9RHOB</name>
<keyword evidence="11 13" id="KW-0406">Ion transport</keyword>
<feature type="transmembrane region" description="Helical" evidence="13">
    <location>
        <begin position="308"/>
        <end position="337"/>
    </location>
</feature>
<evidence type="ECO:0000256" key="1">
    <source>
        <dbReference type="ARBA" id="ARBA00004141"/>
    </source>
</evidence>
<comment type="function">
    <text evidence="13">Transport of potassium into the cell. Likely operates as a K(+):H(+) symporter.</text>
</comment>
<dbReference type="PANTHER" id="PTHR30540">
    <property type="entry name" value="OSMOTIC STRESS POTASSIUM TRANSPORTER"/>
    <property type="match status" value="1"/>
</dbReference>
<dbReference type="InterPro" id="IPR003855">
    <property type="entry name" value="K+_transporter"/>
</dbReference>
<evidence type="ECO:0000313" key="18">
    <source>
        <dbReference type="Proteomes" id="UP000253345"/>
    </source>
</evidence>
<evidence type="ECO:0000256" key="9">
    <source>
        <dbReference type="ARBA" id="ARBA00022958"/>
    </source>
</evidence>
<comment type="caution">
    <text evidence="17">The sequence shown here is derived from an EMBL/GenBank/DDBJ whole genome shotgun (WGS) entry which is preliminary data.</text>
</comment>